<organism evidence="1 2">
    <name type="scientific">Sphaerobolus stellatus (strain SS14)</name>
    <dbReference type="NCBI Taxonomy" id="990650"/>
    <lineage>
        <taxon>Eukaryota</taxon>
        <taxon>Fungi</taxon>
        <taxon>Dikarya</taxon>
        <taxon>Basidiomycota</taxon>
        <taxon>Agaricomycotina</taxon>
        <taxon>Agaricomycetes</taxon>
        <taxon>Phallomycetidae</taxon>
        <taxon>Geastrales</taxon>
        <taxon>Sphaerobolaceae</taxon>
        <taxon>Sphaerobolus</taxon>
    </lineage>
</organism>
<keyword evidence="2" id="KW-1185">Reference proteome</keyword>
<sequence length="89" mass="10015">MQSSLYSTYSPSRTVRPITSKAAPYPTRFKAFKAVIMLNMDDLGGTIEDEPNHVWLTDECPIYANKHTISICCTSNSPISPHAFRRIHS</sequence>
<evidence type="ECO:0000313" key="1">
    <source>
        <dbReference type="EMBL" id="KIJ25651.1"/>
    </source>
</evidence>
<dbReference type="AlphaFoldDB" id="A0A0C9UJS3"/>
<dbReference type="Proteomes" id="UP000054279">
    <property type="component" value="Unassembled WGS sequence"/>
</dbReference>
<name>A0A0C9UJS3_SPHS4</name>
<dbReference type="EMBL" id="KN837404">
    <property type="protein sequence ID" value="KIJ25651.1"/>
    <property type="molecule type" value="Genomic_DNA"/>
</dbReference>
<gene>
    <name evidence="1" type="ORF">M422DRAFT_38558</name>
</gene>
<dbReference type="HOGENOM" id="CLU_2456214_0_0_1"/>
<proteinExistence type="predicted"/>
<reference evidence="1 2" key="1">
    <citation type="submission" date="2014-06" db="EMBL/GenBank/DDBJ databases">
        <title>Evolutionary Origins and Diversification of the Mycorrhizal Mutualists.</title>
        <authorList>
            <consortium name="DOE Joint Genome Institute"/>
            <consortium name="Mycorrhizal Genomics Consortium"/>
            <person name="Kohler A."/>
            <person name="Kuo A."/>
            <person name="Nagy L.G."/>
            <person name="Floudas D."/>
            <person name="Copeland A."/>
            <person name="Barry K.W."/>
            <person name="Cichocki N."/>
            <person name="Veneault-Fourrey C."/>
            <person name="LaButti K."/>
            <person name="Lindquist E.A."/>
            <person name="Lipzen A."/>
            <person name="Lundell T."/>
            <person name="Morin E."/>
            <person name="Murat C."/>
            <person name="Riley R."/>
            <person name="Ohm R."/>
            <person name="Sun H."/>
            <person name="Tunlid A."/>
            <person name="Henrissat B."/>
            <person name="Grigoriev I.V."/>
            <person name="Hibbett D.S."/>
            <person name="Martin F."/>
        </authorList>
    </citation>
    <scope>NUCLEOTIDE SEQUENCE [LARGE SCALE GENOMIC DNA]</scope>
    <source>
        <strain evidence="1 2">SS14</strain>
    </source>
</reference>
<protein>
    <submittedName>
        <fullName evidence="1">Unplaced genomic scaffold SPHSTscaffold_329, whole genome shotgun sequence</fullName>
    </submittedName>
</protein>
<evidence type="ECO:0000313" key="2">
    <source>
        <dbReference type="Proteomes" id="UP000054279"/>
    </source>
</evidence>
<accession>A0A0C9UJS3</accession>